<dbReference type="OrthoDB" id="5421820at2"/>
<evidence type="ECO:0000313" key="3">
    <source>
        <dbReference type="Proteomes" id="UP000243232"/>
    </source>
</evidence>
<accession>A0A1H2EAC7</accession>
<evidence type="ECO:0000259" key="1">
    <source>
        <dbReference type="SMART" id="SM00769"/>
    </source>
</evidence>
<organism evidence="2 3">
    <name type="scientific">Pseudomonas pohangensis</name>
    <dbReference type="NCBI Taxonomy" id="364197"/>
    <lineage>
        <taxon>Bacteria</taxon>
        <taxon>Pseudomonadati</taxon>
        <taxon>Pseudomonadota</taxon>
        <taxon>Gammaproteobacteria</taxon>
        <taxon>Pseudomonadales</taxon>
        <taxon>Pseudomonadaceae</taxon>
        <taxon>Pseudomonas</taxon>
    </lineage>
</organism>
<dbReference type="Proteomes" id="UP000243232">
    <property type="component" value="Chromosome I"/>
</dbReference>
<dbReference type="Gene3D" id="2.60.40.1820">
    <property type="match status" value="1"/>
</dbReference>
<feature type="domain" description="Water stress and hypersensitive response" evidence="1">
    <location>
        <begin position="34"/>
        <end position="153"/>
    </location>
</feature>
<keyword evidence="3" id="KW-1185">Reference proteome</keyword>
<dbReference type="InterPro" id="IPR004864">
    <property type="entry name" value="LEA_2"/>
</dbReference>
<dbReference type="Pfam" id="PF03168">
    <property type="entry name" value="LEA_2"/>
    <property type="match status" value="1"/>
</dbReference>
<dbReference type="RefSeq" id="WP_090192968.1">
    <property type="nucleotide sequence ID" value="NZ_LT629785.1"/>
</dbReference>
<proteinExistence type="predicted"/>
<dbReference type="GO" id="GO:0009269">
    <property type="term" value="P:response to desiccation"/>
    <property type="evidence" value="ECO:0007669"/>
    <property type="project" value="InterPro"/>
</dbReference>
<dbReference type="SMART" id="SM00769">
    <property type="entry name" value="WHy"/>
    <property type="match status" value="1"/>
</dbReference>
<sequence>MSSSSISLRYLTGLCLVLLLAGCSSLSSRDPLNIDVAGIEPLPGQGMEMRFNLTLRVQNPNDSAIDYDGIALEMEINDQPLATGVSDQKGQVPRFGESLIKVPLTISAYSILRQAMGASTLQPGQEIGYELRGKLGGGLFAERFTASGKLDWPQPARP</sequence>
<gene>
    <name evidence="2" type="ORF">SAMN05216296_0538</name>
</gene>
<evidence type="ECO:0000313" key="2">
    <source>
        <dbReference type="EMBL" id="SDT91658.1"/>
    </source>
</evidence>
<dbReference type="AlphaFoldDB" id="A0A1H2EAC7"/>
<dbReference type="STRING" id="364197.SAMN05216296_0538"/>
<reference evidence="3" key="1">
    <citation type="submission" date="2016-10" db="EMBL/GenBank/DDBJ databases">
        <authorList>
            <person name="Varghese N."/>
            <person name="Submissions S."/>
        </authorList>
    </citation>
    <scope>NUCLEOTIDE SEQUENCE [LARGE SCALE GENOMIC DNA]</scope>
    <source>
        <strain evidence="3">DSM 17875</strain>
    </source>
</reference>
<dbReference type="EMBL" id="LT629785">
    <property type="protein sequence ID" value="SDT91658.1"/>
    <property type="molecule type" value="Genomic_DNA"/>
</dbReference>
<name>A0A1H2EAC7_9PSED</name>
<dbReference type="SUPFAM" id="SSF117070">
    <property type="entry name" value="LEA14-like"/>
    <property type="match status" value="1"/>
</dbReference>
<dbReference type="InterPro" id="IPR013990">
    <property type="entry name" value="WHy-dom"/>
</dbReference>
<protein>
    <submittedName>
        <fullName evidence="2">LEA14-like dessication related protein</fullName>
    </submittedName>
</protein>